<comment type="caution">
    <text evidence="2">The sequence shown here is derived from an EMBL/GenBank/DDBJ whole genome shotgun (WGS) entry which is preliminary data.</text>
</comment>
<dbReference type="Pfam" id="PF02965">
    <property type="entry name" value="Met_synt_B12"/>
    <property type="match status" value="1"/>
</dbReference>
<dbReference type="AlphaFoldDB" id="A0A412XJB5"/>
<protein>
    <submittedName>
        <fullName evidence="2">Methionine synthase</fullName>
    </submittedName>
</protein>
<organism evidence="2 3">
    <name type="scientific">Bacteroides uniformis</name>
    <dbReference type="NCBI Taxonomy" id="820"/>
    <lineage>
        <taxon>Bacteria</taxon>
        <taxon>Pseudomonadati</taxon>
        <taxon>Bacteroidota</taxon>
        <taxon>Bacteroidia</taxon>
        <taxon>Bacteroidales</taxon>
        <taxon>Bacteroidaceae</taxon>
        <taxon>Bacteroides</taxon>
    </lineage>
</organism>
<name>A0A412XJB5_BACUN</name>
<accession>A0A412XJB5</accession>
<dbReference type="RefSeq" id="WP_117865921.1">
    <property type="nucleotide sequence ID" value="NZ_QRZC01000004.1"/>
</dbReference>
<dbReference type="Gene3D" id="3.40.109.40">
    <property type="match status" value="1"/>
</dbReference>
<reference evidence="2 3" key="1">
    <citation type="submission" date="2018-08" db="EMBL/GenBank/DDBJ databases">
        <title>A genome reference for cultivated species of the human gut microbiota.</title>
        <authorList>
            <person name="Zou Y."/>
            <person name="Xue W."/>
            <person name="Luo G."/>
        </authorList>
    </citation>
    <scope>NUCLEOTIDE SEQUENCE [LARGE SCALE GENOMIC DNA]</scope>
    <source>
        <strain evidence="2 3">AF14-42</strain>
    </source>
</reference>
<dbReference type="SUPFAM" id="SSF56507">
    <property type="entry name" value="Methionine synthase activation domain-like"/>
    <property type="match status" value="1"/>
</dbReference>
<evidence type="ECO:0000313" key="3">
    <source>
        <dbReference type="Proteomes" id="UP000285343"/>
    </source>
</evidence>
<evidence type="ECO:0000313" key="2">
    <source>
        <dbReference type="EMBL" id="RGV44500.1"/>
    </source>
</evidence>
<feature type="domain" description="AdoMet activation" evidence="1">
    <location>
        <begin position="86"/>
        <end position="206"/>
    </location>
</feature>
<dbReference type="Proteomes" id="UP000285343">
    <property type="component" value="Unassembled WGS sequence"/>
</dbReference>
<dbReference type="InterPro" id="IPR004223">
    <property type="entry name" value="VitB12-dep_Met_synth_activ_dom"/>
</dbReference>
<dbReference type="GO" id="GO:0008705">
    <property type="term" value="F:methionine synthase activity"/>
    <property type="evidence" value="ECO:0007669"/>
    <property type="project" value="InterPro"/>
</dbReference>
<gene>
    <name evidence="2" type="ORF">DWW14_04705</name>
</gene>
<dbReference type="EMBL" id="QRZC01000004">
    <property type="protein sequence ID" value="RGV44500.1"/>
    <property type="molecule type" value="Genomic_DNA"/>
</dbReference>
<sequence>MDTIRFFDGKLDDLAVDIHEVYLLMGYGNHLPDEGVRKIIQEVLGELQDRISLHYGYVLTEGRVCGKGQLRLGDSDFFPGLIIAHAMKDAEYYVLFTVTIGNEFDDYVGKLKQEDDILRVFVADAVGSVLAEATVSLLMDILIQEAGREGMQISNNYSPGYCNWHLSEQKKLFRFFPEGMTGIQLTDSCLMLPVKSVSGIVAIGKNVKKRPYGCDICNMPSCIKNKKKLTN</sequence>
<proteinExistence type="predicted"/>
<dbReference type="InterPro" id="IPR037010">
    <property type="entry name" value="VitB12-dep_Met_synth_activ_sf"/>
</dbReference>
<evidence type="ECO:0000259" key="1">
    <source>
        <dbReference type="Pfam" id="PF02965"/>
    </source>
</evidence>